<dbReference type="HOGENOM" id="CLU_055698_0_0_1"/>
<dbReference type="InterPro" id="IPR027417">
    <property type="entry name" value="P-loop_NTPase"/>
</dbReference>
<dbReference type="OMA" id="TWIRYLI"/>
<dbReference type="PANTHER" id="PTHR45964">
    <property type="entry name" value="WSCD FAMILY MEMBER CG9164"/>
    <property type="match status" value="1"/>
</dbReference>
<protein>
    <recommendedName>
        <fullName evidence="2">Sulfotransferase domain-containing protein</fullName>
    </recommendedName>
</protein>
<dbReference type="FunCoup" id="E9GCP9">
    <property type="interactions" value="3"/>
</dbReference>
<dbReference type="InterPro" id="IPR000863">
    <property type="entry name" value="Sulfotransferase_dom"/>
</dbReference>
<dbReference type="PANTHER" id="PTHR45964:SF9">
    <property type="entry name" value="SULFOTRANSFERASE"/>
    <property type="match status" value="1"/>
</dbReference>
<dbReference type="Pfam" id="PF00685">
    <property type="entry name" value="Sulfotransfer_1"/>
    <property type="match status" value="1"/>
</dbReference>
<dbReference type="AlphaFoldDB" id="E9GCP9"/>
<accession>E9GCP9</accession>
<reference evidence="3 4" key="1">
    <citation type="journal article" date="2011" name="Science">
        <title>The ecoresponsive genome of Daphnia pulex.</title>
        <authorList>
            <person name="Colbourne J.K."/>
            <person name="Pfrender M.E."/>
            <person name="Gilbert D."/>
            <person name="Thomas W.K."/>
            <person name="Tucker A."/>
            <person name="Oakley T.H."/>
            <person name="Tokishita S."/>
            <person name="Aerts A."/>
            <person name="Arnold G.J."/>
            <person name="Basu M.K."/>
            <person name="Bauer D.J."/>
            <person name="Caceres C.E."/>
            <person name="Carmel L."/>
            <person name="Casola C."/>
            <person name="Choi J.H."/>
            <person name="Detter J.C."/>
            <person name="Dong Q."/>
            <person name="Dusheyko S."/>
            <person name="Eads B.D."/>
            <person name="Frohlich T."/>
            <person name="Geiler-Samerotte K.A."/>
            <person name="Gerlach D."/>
            <person name="Hatcher P."/>
            <person name="Jogdeo S."/>
            <person name="Krijgsveld J."/>
            <person name="Kriventseva E.V."/>
            <person name="Kultz D."/>
            <person name="Laforsch C."/>
            <person name="Lindquist E."/>
            <person name="Lopez J."/>
            <person name="Manak J.R."/>
            <person name="Muller J."/>
            <person name="Pangilinan J."/>
            <person name="Patwardhan R.P."/>
            <person name="Pitluck S."/>
            <person name="Pritham E.J."/>
            <person name="Rechtsteiner A."/>
            <person name="Rho M."/>
            <person name="Rogozin I.B."/>
            <person name="Sakarya O."/>
            <person name="Salamov A."/>
            <person name="Schaack S."/>
            <person name="Shapiro H."/>
            <person name="Shiga Y."/>
            <person name="Skalitzky C."/>
            <person name="Smith Z."/>
            <person name="Souvorov A."/>
            <person name="Sung W."/>
            <person name="Tang Z."/>
            <person name="Tsuchiya D."/>
            <person name="Tu H."/>
            <person name="Vos H."/>
            <person name="Wang M."/>
            <person name="Wolf Y.I."/>
            <person name="Yamagata H."/>
            <person name="Yamada T."/>
            <person name="Ye Y."/>
            <person name="Shaw J.R."/>
            <person name="Andrews J."/>
            <person name="Crease T.J."/>
            <person name="Tang H."/>
            <person name="Lucas S.M."/>
            <person name="Robertson H.M."/>
            <person name="Bork P."/>
            <person name="Koonin E.V."/>
            <person name="Zdobnov E.M."/>
            <person name="Grigoriev I.V."/>
            <person name="Lynch M."/>
            <person name="Boore J.L."/>
        </authorList>
    </citation>
    <scope>NUCLEOTIDE SEQUENCE [LARGE SCALE GENOMIC DNA]</scope>
</reference>
<dbReference type="InParanoid" id="E9GCP9"/>
<evidence type="ECO:0000313" key="4">
    <source>
        <dbReference type="Proteomes" id="UP000000305"/>
    </source>
</evidence>
<dbReference type="EMBL" id="GL732539">
    <property type="protein sequence ID" value="EFX82595.1"/>
    <property type="molecule type" value="Genomic_DNA"/>
</dbReference>
<dbReference type="Gene3D" id="3.40.50.300">
    <property type="entry name" value="P-loop containing nucleotide triphosphate hydrolases"/>
    <property type="match status" value="1"/>
</dbReference>
<sequence length="331" mass="37957">MERFKLKNLSVRHCTFLAAGLLSLSSRQQLFEYFSLEQPNDEVIGYSAQVIVPNALDIGYRPWGDDPDCREYTIGFIRNGSRPMMALMSYPGSGNTWIRGIIERLSGYFTGSIYADKDIYVKGSIIFHVKFATENVQIKSCRIGFYGEGVPIDCGCTIVQKTHDFQRNDYQPFINKSAILIIRNPYGALVSYRNFRTTGNSHTTSASLTQFTGLEWEKFVTTEIVGWKTKALEWIPRIGHGGILLYDDVLKDKRNQFRNLMRYLGLEVDERRLDCVIKHDFSSFKRNSTPTTNETIRDPFDASLRGIIDKEIEIVQKALTDYGYDLKLLKE</sequence>
<evidence type="ECO:0000313" key="3">
    <source>
        <dbReference type="EMBL" id="EFX82595.1"/>
    </source>
</evidence>
<dbReference type="eggNOG" id="KOG4157">
    <property type="taxonomic scope" value="Eukaryota"/>
</dbReference>
<dbReference type="InterPro" id="IPR051589">
    <property type="entry name" value="Sialate-O-sulfotransferase"/>
</dbReference>
<dbReference type="Proteomes" id="UP000000305">
    <property type="component" value="Unassembled WGS sequence"/>
</dbReference>
<evidence type="ECO:0000259" key="2">
    <source>
        <dbReference type="Pfam" id="PF00685"/>
    </source>
</evidence>
<organism evidence="3 4">
    <name type="scientific">Daphnia pulex</name>
    <name type="common">Water flea</name>
    <dbReference type="NCBI Taxonomy" id="6669"/>
    <lineage>
        <taxon>Eukaryota</taxon>
        <taxon>Metazoa</taxon>
        <taxon>Ecdysozoa</taxon>
        <taxon>Arthropoda</taxon>
        <taxon>Crustacea</taxon>
        <taxon>Branchiopoda</taxon>
        <taxon>Diplostraca</taxon>
        <taxon>Cladocera</taxon>
        <taxon>Anomopoda</taxon>
        <taxon>Daphniidae</taxon>
        <taxon>Daphnia</taxon>
    </lineage>
</organism>
<dbReference type="KEGG" id="dpx:DAPPUDRAFT_240836"/>
<evidence type="ECO:0000256" key="1">
    <source>
        <dbReference type="ARBA" id="ARBA00010236"/>
    </source>
</evidence>
<name>E9GCP9_DAPPU</name>
<dbReference type="STRING" id="6669.E9GCP9"/>
<feature type="domain" description="Sulfotransferase" evidence="2">
    <location>
        <begin position="178"/>
        <end position="295"/>
    </location>
</feature>
<dbReference type="OrthoDB" id="5985073at2759"/>
<dbReference type="GO" id="GO:0008146">
    <property type="term" value="F:sulfotransferase activity"/>
    <property type="evidence" value="ECO:0007669"/>
    <property type="project" value="InterPro"/>
</dbReference>
<gene>
    <name evidence="3" type="ORF">DAPPUDRAFT_240836</name>
</gene>
<dbReference type="SUPFAM" id="SSF52540">
    <property type="entry name" value="P-loop containing nucleoside triphosphate hydrolases"/>
    <property type="match status" value="1"/>
</dbReference>
<proteinExistence type="inferred from homology"/>
<dbReference type="PhylomeDB" id="E9GCP9"/>
<keyword evidence="4" id="KW-1185">Reference proteome</keyword>
<comment type="similarity">
    <text evidence="1">Belongs to the WSCD family.</text>
</comment>